<protein>
    <submittedName>
        <fullName evidence="2">Uncharacterized protein</fullName>
    </submittedName>
</protein>
<reference evidence="2" key="1">
    <citation type="submission" date="2023-06" db="EMBL/GenBank/DDBJ databases">
        <authorList>
            <consortium name="Lawrence Berkeley National Laboratory"/>
            <person name="Ahrendt S."/>
            <person name="Sahu N."/>
            <person name="Indic B."/>
            <person name="Wong-Bajracharya J."/>
            <person name="Merenyi Z."/>
            <person name="Ke H.-M."/>
            <person name="Monk M."/>
            <person name="Kocsube S."/>
            <person name="Drula E."/>
            <person name="Lipzen A."/>
            <person name="Balint B."/>
            <person name="Henrissat B."/>
            <person name="Andreopoulos B."/>
            <person name="Martin F.M."/>
            <person name="Harder C.B."/>
            <person name="Rigling D."/>
            <person name="Ford K.L."/>
            <person name="Foster G.D."/>
            <person name="Pangilinan J."/>
            <person name="Papanicolaou A."/>
            <person name="Barry K."/>
            <person name="LaButti K."/>
            <person name="Viragh M."/>
            <person name="Koriabine M."/>
            <person name="Yan M."/>
            <person name="Riley R."/>
            <person name="Champramary S."/>
            <person name="Plett K.L."/>
            <person name="Tsai I.J."/>
            <person name="Slot J."/>
            <person name="Sipos G."/>
            <person name="Plett J."/>
            <person name="Nagy L.G."/>
            <person name="Grigoriev I.V."/>
        </authorList>
    </citation>
    <scope>NUCLEOTIDE SEQUENCE</scope>
    <source>
        <strain evidence="2">HWK02</strain>
    </source>
</reference>
<feature type="signal peptide" evidence="1">
    <location>
        <begin position="1"/>
        <end position="34"/>
    </location>
</feature>
<dbReference type="Proteomes" id="UP001175228">
    <property type="component" value="Unassembled WGS sequence"/>
</dbReference>
<accession>A0AA39ULM6</accession>
<feature type="chain" id="PRO_5041343344" evidence="1">
    <location>
        <begin position="35"/>
        <end position="74"/>
    </location>
</feature>
<evidence type="ECO:0000313" key="3">
    <source>
        <dbReference type="Proteomes" id="UP001175228"/>
    </source>
</evidence>
<dbReference type="EMBL" id="JAUEPU010000042">
    <property type="protein sequence ID" value="KAK0488084.1"/>
    <property type="molecule type" value="Genomic_DNA"/>
</dbReference>
<comment type="caution">
    <text evidence="2">The sequence shown here is derived from an EMBL/GenBank/DDBJ whole genome shotgun (WGS) entry which is preliminary data.</text>
</comment>
<gene>
    <name evidence="2" type="ORF">EDD18DRAFT_1192058</name>
</gene>
<name>A0AA39ULM6_9AGAR</name>
<keyword evidence="1" id="KW-0732">Signal</keyword>
<evidence type="ECO:0000256" key="1">
    <source>
        <dbReference type="SAM" id="SignalP"/>
    </source>
</evidence>
<proteinExistence type="predicted"/>
<dbReference type="AlphaFoldDB" id="A0AA39ULM6"/>
<organism evidence="2 3">
    <name type="scientific">Armillaria luteobubalina</name>
    <dbReference type="NCBI Taxonomy" id="153913"/>
    <lineage>
        <taxon>Eukaryota</taxon>
        <taxon>Fungi</taxon>
        <taxon>Dikarya</taxon>
        <taxon>Basidiomycota</taxon>
        <taxon>Agaricomycotina</taxon>
        <taxon>Agaricomycetes</taxon>
        <taxon>Agaricomycetidae</taxon>
        <taxon>Agaricales</taxon>
        <taxon>Marasmiineae</taxon>
        <taxon>Physalacriaceae</taxon>
        <taxon>Armillaria</taxon>
    </lineage>
</organism>
<sequence length="74" mass="8077">MHTTIQWSDPRTMTSNVLLLSFFLGVVSLCLVRGQTTNATCVSSYDWANNTLGQSPWVVASYIMAACINACGRC</sequence>
<keyword evidence="3" id="KW-1185">Reference proteome</keyword>
<evidence type="ECO:0000313" key="2">
    <source>
        <dbReference type="EMBL" id="KAK0488084.1"/>
    </source>
</evidence>